<evidence type="ECO:0008006" key="4">
    <source>
        <dbReference type="Google" id="ProtNLM"/>
    </source>
</evidence>
<evidence type="ECO:0000313" key="3">
    <source>
        <dbReference type="Proteomes" id="UP000237347"/>
    </source>
</evidence>
<protein>
    <recommendedName>
        <fullName evidence="4">Ankyrin repeat-containing protein</fullName>
    </recommendedName>
</protein>
<keyword evidence="3" id="KW-1185">Reference proteome</keyword>
<dbReference type="AlphaFoldDB" id="A0AAW0KPA6"/>
<comment type="caution">
    <text evidence="2">The sequence shown here is derived from an EMBL/GenBank/DDBJ whole genome shotgun (WGS) entry which is preliminary data.</text>
</comment>
<dbReference type="SUPFAM" id="SSF48403">
    <property type="entry name" value="Ankyrin repeat"/>
    <property type="match status" value="1"/>
</dbReference>
<accession>A0AAW0KPA6</accession>
<proteinExistence type="predicted"/>
<gene>
    <name evidence="2" type="ORF">CFP56_016410</name>
</gene>
<dbReference type="InterPro" id="IPR036770">
    <property type="entry name" value="Ankyrin_rpt-contain_sf"/>
</dbReference>
<dbReference type="Proteomes" id="UP000237347">
    <property type="component" value="Unassembled WGS sequence"/>
</dbReference>
<evidence type="ECO:0000313" key="2">
    <source>
        <dbReference type="EMBL" id="KAK7840627.1"/>
    </source>
</evidence>
<reference evidence="2 3" key="1">
    <citation type="journal article" date="2018" name="Sci. Data">
        <title>The draft genome sequence of cork oak.</title>
        <authorList>
            <person name="Ramos A.M."/>
            <person name="Usie A."/>
            <person name="Barbosa P."/>
            <person name="Barros P.M."/>
            <person name="Capote T."/>
            <person name="Chaves I."/>
            <person name="Simoes F."/>
            <person name="Abreu I."/>
            <person name="Carrasquinho I."/>
            <person name="Faro C."/>
            <person name="Guimaraes J.B."/>
            <person name="Mendonca D."/>
            <person name="Nobrega F."/>
            <person name="Rodrigues L."/>
            <person name="Saibo N.J.M."/>
            <person name="Varela M.C."/>
            <person name="Egas C."/>
            <person name="Matos J."/>
            <person name="Miguel C.M."/>
            <person name="Oliveira M.M."/>
            <person name="Ricardo C.P."/>
            <person name="Goncalves S."/>
        </authorList>
    </citation>
    <scope>NUCLEOTIDE SEQUENCE [LARGE SCALE GENOMIC DNA]</scope>
    <source>
        <strain evidence="3">cv. HL8</strain>
    </source>
</reference>
<feature type="compositionally biased region" description="Polar residues" evidence="1">
    <location>
        <begin position="11"/>
        <end position="21"/>
    </location>
</feature>
<organism evidence="2 3">
    <name type="scientific">Quercus suber</name>
    <name type="common">Cork oak</name>
    <dbReference type="NCBI Taxonomy" id="58331"/>
    <lineage>
        <taxon>Eukaryota</taxon>
        <taxon>Viridiplantae</taxon>
        <taxon>Streptophyta</taxon>
        <taxon>Embryophyta</taxon>
        <taxon>Tracheophyta</taxon>
        <taxon>Spermatophyta</taxon>
        <taxon>Magnoliopsida</taxon>
        <taxon>eudicotyledons</taxon>
        <taxon>Gunneridae</taxon>
        <taxon>Pentapetalae</taxon>
        <taxon>rosids</taxon>
        <taxon>fabids</taxon>
        <taxon>Fagales</taxon>
        <taxon>Fagaceae</taxon>
        <taxon>Quercus</taxon>
    </lineage>
</organism>
<dbReference type="Gene3D" id="1.25.40.20">
    <property type="entry name" value="Ankyrin repeat-containing domain"/>
    <property type="match status" value="1"/>
</dbReference>
<dbReference type="EMBL" id="PKMF04000257">
    <property type="protein sequence ID" value="KAK7840627.1"/>
    <property type="molecule type" value="Genomic_DNA"/>
</dbReference>
<sequence>MDPSISFEADQASSQPSQTEDNIGMEPVYYNAAEKGEIGVFKNIEEERAPQENLENGVNSAVQKMLEMTNNEKDVALHETVRGNHFKVVERLIKEGRDFSYSHNDAGETQWRLQEFCLGCFYSTLKKFRVISIYFECFRIFR</sequence>
<feature type="region of interest" description="Disordered" evidence="1">
    <location>
        <begin position="1"/>
        <end position="23"/>
    </location>
</feature>
<name>A0AAW0KPA6_QUESU</name>
<evidence type="ECO:0000256" key="1">
    <source>
        <dbReference type="SAM" id="MobiDB-lite"/>
    </source>
</evidence>